<proteinExistence type="predicted"/>
<name>A0A8J9Z092_BRALA</name>
<protein>
    <submittedName>
        <fullName evidence="2">Hypp7440 protein</fullName>
    </submittedName>
</protein>
<evidence type="ECO:0000256" key="1">
    <source>
        <dbReference type="SAM" id="MobiDB-lite"/>
    </source>
</evidence>
<keyword evidence="3" id="KW-1185">Reference proteome</keyword>
<dbReference type="AlphaFoldDB" id="A0A8J9Z092"/>
<dbReference type="OrthoDB" id="10486852at2759"/>
<reference evidence="2" key="1">
    <citation type="submission" date="2022-01" db="EMBL/GenBank/DDBJ databases">
        <authorList>
            <person name="Braso-Vives M."/>
        </authorList>
    </citation>
    <scope>NUCLEOTIDE SEQUENCE</scope>
</reference>
<evidence type="ECO:0000313" key="2">
    <source>
        <dbReference type="EMBL" id="CAH1245169.1"/>
    </source>
</evidence>
<evidence type="ECO:0000313" key="3">
    <source>
        <dbReference type="Proteomes" id="UP000838412"/>
    </source>
</evidence>
<feature type="region of interest" description="Disordered" evidence="1">
    <location>
        <begin position="37"/>
        <end position="58"/>
    </location>
</feature>
<gene>
    <name evidence="2" type="primary">Hypp7440</name>
    <name evidence="2" type="ORF">BLAG_LOCUS7592</name>
</gene>
<organism evidence="2 3">
    <name type="scientific">Branchiostoma lanceolatum</name>
    <name type="common">Common lancelet</name>
    <name type="synonym">Amphioxus lanceolatum</name>
    <dbReference type="NCBI Taxonomy" id="7740"/>
    <lineage>
        <taxon>Eukaryota</taxon>
        <taxon>Metazoa</taxon>
        <taxon>Chordata</taxon>
        <taxon>Cephalochordata</taxon>
        <taxon>Leptocardii</taxon>
        <taxon>Amphioxiformes</taxon>
        <taxon>Branchiostomatidae</taxon>
        <taxon>Branchiostoma</taxon>
    </lineage>
</organism>
<feature type="region of interest" description="Disordered" evidence="1">
    <location>
        <begin position="1"/>
        <end position="24"/>
    </location>
</feature>
<dbReference type="Proteomes" id="UP000838412">
    <property type="component" value="Chromosome 14"/>
</dbReference>
<dbReference type="EMBL" id="OV696699">
    <property type="protein sequence ID" value="CAH1245169.1"/>
    <property type="molecule type" value="Genomic_DNA"/>
</dbReference>
<accession>A0A8J9Z092</accession>
<sequence length="76" mass="8345">MSLRGDRYSIPDTTGSVPPRPRRACARGENAENCEAATGIPNDGAHVGTHPQQPVRRRRREVWAIIRSEAKPENGA</sequence>